<dbReference type="SMART" id="SM00209">
    <property type="entry name" value="TSP1"/>
    <property type="match status" value="1"/>
</dbReference>
<dbReference type="InterPro" id="IPR036383">
    <property type="entry name" value="TSP1_rpt_sf"/>
</dbReference>
<evidence type="ECO:0000313" key="3">
    <source>
        <dbReference type="WBParaSite" id="PSAMB.scaffold7678size7278.g30415.t1"/>
    </source>
</evidence>
<dbReference type="InterPro" id="IPR016186">
    <property type="entry name" value="C-type_lectin-like/link_sf"/>
</dbReference>
<dbReference type="SUPFAM" id="SSF56436">
    <property type="entry name" value="C-type lectin-like"/>
    <property type="match status" value="2"/>
</dbReference>
<proteinExistence type="predicted"/>
<dbReference type="InterPro" id="IPR001304">
    <property type="entry name" value="C-type_lectin-like"/>
</dbReference>
<reference evidence="3" key="1">
    <citation type="submission" date="2022-11" db="UniProtKB">
        <authorList>
            <consortium name="WormBaseParasite"/>
        </authorList>
    </citation>
    <scope>IDENTIFICATION</scope>
</reference>
<dbReference type="PROSITE" id="PS50092">
    <property type="entry name" value="TSP1"/>
    <property type="match status" value="1"/>
</dbReference>
<accession>A0A914XEJ9</accession>
<dbReference type="InterPro" id="IPR000884">
    <property type="entry name" value="TSP1_rpt"/>
</dbReference>
<organism evidence="2 3">
    <name type="scientific">Plectus sambesii</name>
    <dbReference type="NCBI Taxonomy" id="2011161"/>
    <lineage>
        <taxon>Eukaryota</taxon>
        <taxon>Metazoa</taxon>
        <taxon>Ecdysozoa</taxon>
        <taxon>Nematoda</taxon>
        <taxon>Chromadorea</taxon>
        <taxon>Plectida</taxon>
        <taxon>Plectina</taxon>
        <taxon>Plectoidea</taxon>
        <taxon>Plectidae</taxon>
        <taxon>Plectus</taxon>
    </lineage>
</organism>
<dbReference type="CDD" id="cd00037">
    <property type="entry name" value="CLECT"/>
    <property type="match status" value="2"/>
</dbReference>
<dbReference type="SMART" id="SM00034">
    <property type="entry name" value="CLECT"/>
    <property type="match status" value="2"/>
</dbReference>
<dbReference type="AlphaFoldDB" id="A0A914XEJ9"/>
<evidence type="ECO:0000259" key="1">
    <source>
        <dbReference type="SMART" id="SM00034"/>
    </source>
</evidence>
<dbReference type="InterPro" id="IPR016187">
    <property type="entry name" value="CTDL_fold"/>
</dbReference>
<sequence length="430" mass="46445">MCLKSANPSTSIDNTCFTLNRKTYNFTGAETKCNEFAGGHLAQITSTELATYLKSNLWANFGIPNNMALYTNLRQFPQSAADEPDKGYYYVMPDGSKTLAANPPWMTYQPVASGDAGSLNQAGELVAVSGANMQWSICQYDCTVNSAWTAWSACSQSCDKGIRSRKGMMYDTSDNCNITAIATPVYQYESCASGVRCKSSSTKVTTLKSECTSKAGSHFAYSSCYFLANISGTQAAANDYCMNEGGQLASLFGEDLVSQLGSLFLQLSSVQAWIGLKVTSGKLKWMVDNAPHTLFKNISTPPTGSECYALVSDSSSPNATENPRLSPMACSSQLQQAICMKSDHIYSSYSIKKGKKIIEAQSPESVSIEVDFNACGARCSEIISCVGFNFNPSDGSCIPTKVCPAMPSVIDGATIYTIQDESSWVFYERI</sequence>
<keyword evidence="2" id="KW-1185">Reference proteome</keyword>
<dbReference type="SUPFAM" id="SSF82895">
    <property type="entry name" value="TSP-1 type 1 repeat"/>
    <property type="match status" value="1"/>
</dbReference>
<evidence type="ECO:0000313" key="2">
    <source>
        <dbReference type="Proteomes" id="UP000887566"/>
    </source>
</evidence>
<feature type="domain" description="C-type lectin" evidence="1">
    <location>
        <begin position="211"/>
        <end position="340"/>
    </location>
</feature>
<dbReference type="Pfam" id="PF00090">
    <property type="entry name" value="TSP_1"/>
    <property type="match status" value="1"/>
</dbReference>
<dbReference type="WBParaSite" id="PSAMB.scaffold7678size7278.g30415.t1">
    <property type="protein sequence ID" value="PSAMB.scaffold7678size7278.g30415.t1"/>
    <property type="gene ID" value="PSAMB.scaffold7678size7278.g30415"/>
</dbReference>
<dbReference type="Proteomes" id="UP000887566">
    <property type="component" value="Unplaced"/>
</dbReference>
<name>A0A914XEJ9_9BILA</name>
<protein>
    <submittedName>
        <fullName evidence="3">C-type lectin domain-containing protein</fullName>
    </submittedName>
</protein>
<feature type="domain" description="C-type lectin" evidence="1">
    <location>
        <begin position="2"/>
        <end position="139"/>
    </location>
</feature>
<dbReference type="Gene3D" id="3.10.100.10">
    <property type="entry name" value="Mannose-Binding Protein A, subunit A"/>
    <property type="match status" value="2"/>
</dbReference>